<gene>
    <name evidence="1" type="ORF">ACFO4N_03835</name>
</gene>
<dbReference type="EMBL" id="JBHSFW010000001">
    <property type="protein sequence ID" value="MFC4617857.1"/>
    <property type="molecule type" value="Genomic_DNA"/>
</dbReference>
<proteinExistence type="predicted"/>
<evidence type="ECO:0008006" key="3">
    <source>
        <dbReference type="Google" id="ProtNLM"/>
    </source>
</evidence>
<organism evidence="1 2">
    <name type="scientific">Camelliibacillus cellulosilyticus</name>
    <dbReference type="NCBI Taxonomy" id="2174486"/>
    <lineage>
        <taxon>Bacteria</taxon>
        <taxon>Bacillati</taxon>
        <taxon>Bacillota</taxon>
        <taxon>Bacilli</taxon>
        <taxon>Bacillales</taxon>
        <taxon>Sporolactobacillaceae</taxon>
        <taxon>Camelliibacillus</taxon>
    </lineage>
</organism>
<name>A0ABV9GHV8_9BACL</name>
<protein>
    <recommendedName>
        <fullName evidence="3">LSM domain-containing protein</fullName>
    </recommendedName>
</protein>
<evidence type="ECO:0000313" key="1">
    <source>
        <dbReference type="EMBL" id="MFC4617857.1"/>
    </source>
</evidence>
<keyword evidence="2" id="KW-1185">Reference proteome</keyword>
<accession>A0ABV9GHV8</accession>
<comment type="caution">
    <text evidence="1">The sequence shown here is derived from an EMBL/GenBank/DDBJ whole genome shotgun (WGS) entry which is preliminary data.</text>
</comment>
<dbReference type="RefSeq" id="WP_376844874.1">
    <property type="nucleotide sequence ID" value="NZ_JBHSFW010000001.1"/>
</dbReference>
<sequence>MSRESFYELCSKSVGESIEIETSDGTVFQGVIAGLDGNYLYLHSIKQLFESTDIDLKDHLLVVPLASILSLSFITVYW</sequence>
<reference evidence="2" key="1">
    <citation type="journal article" date="2019" name="Int. J. Syst. Evol. Microbiol.">
        <title>The Global Catalogue of Microorganisms (GCM) 10K type strain sequencing project: providing services to taxonomists for standard genome sequencing and annotation.</title>
        <authorList>
            <consortium name="The Broad Institute Genomics Platform"/>
            <consortium name="The Broad Institute Genome Sequencing Center for Infectious Disease"/>
            <person name="Wu L."/>
            <person name="Ma J."/>
        </authorList>
    </citation>
    <scope>NUCLEOTIDE SEQUENCE [LARGE SCALE GENOMIC DNA]</scope>
    <source>
        <strain evidence="2">CGMCC 1.16306</strain>
    </source>
</reference>
<evidence type="ECO:0000313" key="2">
    <source>
        <dbReference type="Proteomes" id="UP001596022"/>
    </source>
</evidence>
<dbReference type="Proteomes" id="UP001596022">
    <property type="component" value="Unassembled WGS sequence"/>
</dbReference>